<dbReference type="Gene3D" id="3.30.70.330">
    <property type="match status" value="1"/>
</dbReference>
<feature type="domain" description="Calpain catalytic" evidence="8">
    <location>
        <begin position="369"/>
        <end position="713"/>
    </location>
</feature>
<dbReference type="PROSITE" id="PS50102">
    <property type="entry name" value="RRM"/>
    <property type="match status" value="1"/>
</dbReference>
<evidence type="ECO:0000256" key="4">
    <source>
        <dbReference type="PROSITE-ProRule" id="PRU00176"/>
    </source>
</evidence>
<reference evidence="9 10" key="1">
    <citation type="submission" date="2019-03" db="EMBL/GenBank/DDBJ databases">
        <title>Single cell metagenomics reveals metabolic interactions within the superorganism composed of flagellate Streblomastix strix and complex community of Bacteroidetes bacteria on its surface.</title>
        <authorList>
            <person name="Treitli S.C."/>
            <person name="Kolisko M."/>
            <person name="Husnik F."/>
            <person name="Keeling P."/>
            <person name="Hampl V."/>
        </authorList>
    </citation>
    <scope>NUCLEOTIDE SEQUENCE [LARGE SCALE GENOMIC DNA]</scope>
    <source>
        <strain evidence="9">ST1C</strain>
    </source>
</reference>
<keyword evidence="3 5" id="KW-0788">Thiol protease</keyword>
<accession>A0A5J4WLF1</accession>
<feature type="non-terminal residue" evidence="9">
    <location>
        <position position="1293"/>
    </location>
</feature>
<dbReference type="InterPro" id="IPR038765">
    <property type="entry name" value="Papain-like_cys_pep_sf"/>
</dbReference>
<feature type="active site" evidence="5">
    <location>
        <position position="655"/>
    </location>
</feature>
<dbReference type="InterPro" id="IPR000504">
    <property type="entry name" value="RRM_dom"/>
</dbReference>
<dbReference type="Gene3D" id="3.90.70.10">
    <property type="entry name" value="Cysteine proteinases"/>
    <property type="match status" value="1"/>
</dbReference>
<dbReference type="InterPro" id="IPR051297">
    <property type="entry name" value="PalB/RIM13"/>
</dbReference>
<evidence type="ECO:0000313" key="10">
    <source>
        <dbReference type="Proteomes" id="UP000324800"/>
    </source>
</evidence>
<feature type="active site" evidence="5">
    <location>
        <position position="635"/>
    </location>
</feature>
<keyword evidence="4" id="KW-0694">RNA-binding</keyword>
<gene>
    <name evidence="9" type="ORF">EZS28_008778</name>
</gene>
<feature type="region of interest" description="Disordered" evidence="6">
    <location>
        <begin position="271"/>
        <end position="303"/>
    </location>
</feature>
<evidence type="ECO:0000256" key="6">
    <source>
        <dbReference type="SAM" id="MobiDB-lite"/>
    </source>
</evidence>
<dbReference type="SMART" id="SM00230">
    <property type="entry name" value="CysPc"/>
    <property type="match status" value="1"/>
</dbReference>
<dbReference type="InterPro" id="IPR035979">
    <property type="entry name" value="RBD_domain_sf"/>
</dbReference>
<evidence type="ECO:0000256" key="5">
    <source>
        <dbReference type="PROSITE-ProRule" id="PRU00239"/>
    </source>
</evidence>
<keyword evidence="2 5" id="KW-0378">Hydrolase</keyword>
<comment type="caution">
    <text evidence="9">The sequence shown here is derived from an EMBL/GenBank/DDBJ whole genome shotgun (WGS) entry which is preliminary data.</text>
</comment>
<organism evidence="9 10">
    <name type="scientific">Streblomastix strix</name>
    <dbReference type="NCBI Taxonomy" id="222440"/>
    <lineage>
        <taxon>Eukaryota</taxon>
        <taxon>Metamonada</taxon>
        <taxon>Preaxostyla</taxon>
        <taxon>Oxymonadida</taxon>
        <taxon>Streblomastigidae</taxon>
        <taxon>Streblomastix</taxon>
    </lineage>
</organism>
<feature type="domain" description="RRM" evidence="7">
    <location>
        <begin position="10"/>
        <end position="91"/>
    </location>
</feature>
<proteinExistence type="predicted"/>
<dbReference type="Proteomes" id="UP000324800">
    <property type="component" value="Unassembled WGS sequence"/>
</dbReference>
<dbReference type="InterPro" id="IPR012677">
    <property type="entry name" value="Nucleotide-bd_a/b_plait_sf"/>
</dbReference>
<dbReference type="PROSITE" id="PS50203">
    <property type="entry name" value="CALPAIN_CAT"/>
    <property type="match status" value="1"/>
</dbReference>
<protein>
    <submittedName>
        <fullName evidence="9">Putative cysteine proteinase</fullName>
    </submittedName>
</protein>
<evidence type="ECO:0000256" key="3">
    <source>
        <dbReference type="ARBA" id="ARBA00022807"/>
    </source>
</evidence>
<evidence type="ECO:0000256" key="2">
    <source>
        <dbReference type="ARBA" id="ARBA00022801"/>
    </source>
</evidence>
<dbReference type="SUPFAM" id="SSF54928">
    <property type="entry name" value="RNA-binding domain, RBD"/>
    <property type="match status" value="1"/>
</dbReference>
<feature type="active site" evidence="5">
    <location>
        <position position="458"/>
    </location>
</feature>
<dbReference type="InterPro" id="IPR001300">
    <property type="entry name" value="Peptidase_C2_calpain_cat"/>
</dbReference>
<evidence type="ECO:0000313" key="9">
    <source>
        <dbReference type="EMBL" id="KAA6395691.1"/>
    </source>
</evidence>
<dbReference type="PANTHER" id="PTHR46143">
    <property type="entry name" value="CALPAIN-7"/>
    <property type="match status" value="1"/>
</dbReference>
<evidence type="ECO:0000256" key="1">
    <source>
        <dbReference type="ARBA" id="ARBA00022670"/>
    </source>
</evidence>
<name>A0A5J4WLF1_9EUKA</name>
<evidence type="ECO:0000259" key="7">
    <source>
        <dbReference type="PROSITE" id="PS50102"/>
    </source>
</evidence>
<dbReference type="GO" id="GO:0006508">
    <property type="term" value="P:proteolysis"/>
    <property type="evidence" value="ECO:0007669"/>
    <property type="project" value="UniProtKB-KW"/>
</dbReference>
<dbReference type="OrthoDB" id="167576at2759"/>
<dbReference type="SUPFAM" id="SSF54001">
    <property type="entry name" value="Cysteine proteinases"/>
    <property type="match status" value="1"/>
</dbReference>
<dbReference type="GO" id="GO:0003723">
    <property type="term" value="F:RNA binding"/>
    <property type="evidence" value="ECO:0007669"/>
    <property type="project" value="UniProtKB-UniRule"/>
</dbReference>
<evidence type="ECO:0000259" key="8">
    <source>
        <dbReference type="PROSITE" id="PS50203"/>
    </source>
</evidence>
<keyword evidence="1 5" id="KW-0645">Protease</keyword>
<dbReference type="EMBL" id="SNRW01001614">
    <property type="protein sequence ID" value="KAA6395691.1"/>
    <property type="molecule type" value="Genomic_DNA"/>
</dbReference>
<dbReference type="GO" id="GO:0004198">
    <property type="term" value="F:calcium-dependent cysteine-type endopeptidase activity"/>
    <property type="evidence" value="ECO:0007669"/>
    <property type="project" value="InterPro"/>
</dbReference>
<sequence>MSQTELPSDPGIQVSNYSEKVRRAELRNYFSQFYPVQNVFQERKTDNYPGKAFIFFKDNSAVENILKTVVPFEIDGQKLHIQKILVKDRRKIKQDEPLIDETPEYMKKEYHQPNIVQQKSKSRLNSESTEQILKGLLNPTPEFIERQKKILEQIEQENKIRLDRKQMTQSLISVEQQQAEEREIQSNLRQQELKRDTTQTILLKKEEAEMQEKRQREIEEEKIRQQEMQRLAKEQELIERQKLKEREEQERKRRIAEEVERKELLRIQAEEEQRQRIQKQQEEERRRKEKEQERIRREQEEARKKAEEQELLRKKQEQEKQRLLQLEKQKLKLKDEEEKRSQARNELKTHRNKATMIFPKEAILNDSSNFHGSSFPRWNQDKHAIKVSTDLKKRFTSPVPYPHTIISKERNAEFLRPDEIFNNSVDEIAFVKYDQAISREEAKEIQWNNVKQGVISDCAVISGIIAMIQMEYKRNKLLISDKVYPKIGNSCAYNPNGQYHLCLLINGDWRLVQIDDFIPCYPRQSWQKGDCRPRTIIEARSSINGELWVSLLEKGYLRIHNGFDSALISFCETVFSFCQWLPDPLWELKSIWTQDYEWKKFMRRVKSGNVMISLGISAGKLTEKEEKETGLDQNHAYVLLDVTEVDGTRLLYIRNPHGGEVWRGRLNPWDKYHWTDQLQIATGFNPSETEEQYKQKKDGCFWMLLDDAQRYFDYGSQAFCPDLLPYRQEVHFVWKEEHYKVQKADVRNRYAPQYIMQKKSKNQKIWFLLCRHFQNEVSPSSAVDQDKKEEKISINISFCKHENPNKFPYIQRNHTRFVDAVCQSTYTNTPFKLFQIGLFDEDIHKTVANERGLLNYQEEIAEIQEFCGEYVGFFTIRVGIYNPPQNVKGDMRFSLFVYSDQKDLDFPLRVKLHHQDEIDVDAHWSSAPMMEFNSGLVERTVSLTQQGIKQTKRLTIRNSVGITAGDRSWQDGKGIKLMQILTKVLDGEIAAKAFFSIARFILGTQIDLVMKPKQGETKYGDQMEILALWENEIEGGIHFDEVDNASPDMKPNIGVGGKSPITLYSDSFIVDGISRRVYDLRKEEVGSKQEVVVKQRAIRVIPFTDFKFYGRRDAFTLQSVGPEGYDVSFIQRKGPWMIMTHEIAWSDIIQAKGGNLSDGPRQKLFYILKTNEATDLHLHFIMLQCTLNNFCPQAEFKVVKLSEQKMLINDEAIATRLNGASDRGEWDKNDEEIFKQQDDISVEQPYSGLFVEANGTKNNGWYLSHSGCGRLNEANAYYGLCVSARRFIDVPLK</sequence>
<dbReference type="PANTHER" id="PTHR46143:SF1">
    <property type="entry name" value="CALPAIN-7"/>
    <property type="match status" value="1"/>
</dbReference>
<dbReference type="Pfam" id="PF00648">
    <property type="entry name" value="Peptidase_C2"/>
    <property type="match status" value="1"/>
</dbReference>